<dbReference type="Pfam" id="PF10098">
    <property type="entry name" value="DUF2336"/>
    <property type="match status" value="1"/>
</dbReference>
<reference evidence="2 3" key="1">
    <citation type="submission" date="2018-06" db="EMBL/GenBank/DDBJ databases">
        <title>Genomic Encyclopedia of Type Strains, Phase IV (KMG-IV): sequencing the most valuable type-strain genomes for metagenomic binning, comparative biology and taxonomic classification.</title>
        <authorList>
            <person name="Goeker M."/>
        </authorList>
    </citation>
    <scope>NUCLEOTIDE SEQUENCE [LARGE SCALE GENOMIC DNA]</scope>
    <source>
        <strain evidence="2 3">DSM 26720</strain>
    </source>
</reference>
<dbReference type="Proteomes" id="UP000249453">
    <property type="component" value="Unassembled WGS sequence"/>
</dbReference>
<dbReference type="EMBL" id="QLMK01000001">
    <property type="protein sequence ID" value="RAK34356.1"/>
    <property type="molecule type" value="Genomic_DNA"/>
</dbReference>
<dbReference type="AlphaFoldDB" id="A0A364K062"/>
<accession>A0A364K062</accession>
<gene>
    <name evidence="2" type="ORF">C7374_101690</name>
</gene>
<evidence type="ECO:0000313" key="2">
    <source>
        <dbReference type="EMBL" id="RAK34356.1"/>
    </source>
</evidence>
<dbReference type="RefSeq" id="WP_342634710.1">
    <property type="nucleotide sequence ID" value="NZ_JBHEEY010000001.1"/>
</dbReference>
<comment type="caution">
    <text evidence="2">The sequence shown here is derived from an EMBL/GenBank/DDBJ whole genome shotgun (WGS) entry which is preliminary data.</text>
</comment>
<organism evidence="2 3">
    <name type="scientific">Falsochrobactrum ovis</name>
    <dbReference type="NCBI Taxonomy" id="1293442"/>
    <lineage>
        <taxon>Bacteria</taxon>
        <taxon>Pseudomonadati</taxon>
        <taxon>Pseudomonadota</taxon>
        <taxon>Alphaproteobacteria</taxon>
        <taxon>Hyphomicrobiales</taxon>
        <taxon>Brucellaceae</taxon>
        <taxon>Falsochrobactrum</taxon>
    </lineage>
</organism>
<protein>
    <submittedName>
        <fullName evidence="2">Uncharacterized protein (DUF2336 family)</fullName>
    </submittedName>
</protein>
<sequence length="359" mass="39576">MIVVRGLSGVTCVTKDQFRVLEEISGPRGSSTANSKDSKADDLIAAAISAFAGVMRPSRQNAQQLVDLVLPLLASATTRGKRQAANALASLETAPRPLLLALANEPAEISAPLLLRSPLLRPTDLIDIINKNGIEHARAISRRQSADPELRQILRSFHDPMIERMLQLQENLANLETEQSEQPQFPANIQNQTGKNFTGTLSEQEQRGFSLHYPLIGASAAIAADHLVNTALLVDDQIFRTALADALDLTFERADKIIGEWPNSYLPIALRALGLSASECYLIMTSILGRIDADRENLREFVHIYRSIDREKAIALIRRWKADDMSRLLRNKLREMAQAQDQSASGELNLAEEANSNSL</sequence>
<dbReference type="InterPro" id="IPR019285">
    <property type="entry name" value="DUF2336"/>
</dbReference>
<evidence type="ECO:0000256" key="1">
    <source>
        <dbReference type="SAM" id="MobiDB-lite"/>
    </source>
</evidence>
<proteinExistence type="predicted"/>
<keyword evidence="3" id="KW-1185">Reference proteome</keyword>
<name>A0A364K062_9HYPH</name>
<feature type="region of interest" description="Disordered" evidence="1">
    <location>
        <begin position="340"/>
        <end position="359"/>
    </location>
</feature>
<evidence type="ECO:0000313" key="3">
    <source>
        <dbReference type="Proteomes" id="UP000249453"/>
    </source>
</evidence>